<dbReference type="EMBL" id="JALNTZ010000008">
    <property type="protein sequence ID" value="KAJ3642814.1"/>
    <property type="molecule type" value="Genomic_DNA"/>
</dbReference>
<evidence type="ECO:0000313" key="2">
    <source>
        <dbReference type="EMBL" id="KAJ3642814.1"/>
    </source>
</evidence>
<dbReference type="AlphaFoldDB" id="A0AA38HS35"/>
<feature type="chain" id="PRO_5041209679" evidence="1">
    <location>
        <begin position="20"/>
        <end position="136"/>
    </location>
</feature>
<comment type="caution">
    <text evidence="2">The sequence shown here is derived from an EMBL/GenBank/DDBJ whole genome shotgun (WGS) entry which is preliminary data.</text>
</comment>
<feature type="signal peptide" evidence="1">
    <location>
        <begin position="1"/>
        <end position="19"/>
    </location>
</feature>
<proteinExistence type="predicted"/>
<reference evidence="2" key="1">
    <citation type="journal article" date="2023" name="G3 (Bethesda)">
        <title>Whole genome assemblies of Zophobas morio and Tenebrio molitor.</title>
        <authorList>
            <person name="Kaur S."/>
            <person name="Stinson S.A."/>
            <person name="diCenzo G.C."/>
        </authorList>
    </citation>
    <scope>NUCLEOTIDE SEQUENCE</scope>
    <source>
        <strain evidence="2">QUZm001</strain>
    </source>
</reference>
<evidence type="ECO:0000256" key="1">
    <source>
        <dbReference type="SAM" id="SignalP"/>
    </source>
</evidence>
<keyword evidence="3" id="KW-1185">Reference proteome</keyword>
<organism evidence="2 3">
    <name type="scientific">Zophobas morio</name>
    <dbReference type="NCBI Taxonomy" id="2755281"/>
    <lineage>
        <taxon>Eukaryota</taxon>
        <taxon>Metazoa</taxon>
        <taxon>Ecdysozoa</taxon>
        <taxon>Arthropoda</taxon>
        <taxon>Hexapoda</taxon>
        <taxon>Insecta</taxon>
        <taxon>Pterygota</taxon>
        <taxon>Neoptera</taxon>
        <taxon>Endopterygota</taxon>
        <taxon>Coleoptera</taxon>
        <taxon>Polyphaga</taxon>
        <taxon>Cucujiformia</taxon>
        <taxon>Tenebrionidae</taxon>
        <taxon>Zophobas</taxon>
    </lineage>
</organism>
<accession>A0AA38HS35</accession>
<protein>
    <submittedName>
        <fullName evidence="2">Uncharacterized protein</fullName>
    </submittedName>
</protein>
<dbReference type="Proteomes" id="UP001168821">
    <property type="component" value="Unassembled WGS sequence"/>
</dbReference>
<keyword evidence="1" id="KW-0732">Signal</keyword>
<sequence>MKIYVFTTILVVVLGLAAAGYYEPDDYKSFVDRRTSRVPRSTLYTHCRYQSCTIDEDCRGCCTNGGLSYCSSAITLICTAFVHSSPTSEEEGLEQLARFRRAPKSNSCNDRLCRIECKSRHPSYSGRCINGQCDCS</sequence>
<gene>
    <name evidence="2" type="ORF">Zmor_025567</name>
</gene>
<evidence type="ECO:0000313" key="3">
    <source>
        <dbReference type="Proteomes" id="UP001168821"/>
    </source>
</evidence>
<name>A0AA38HS35_9CUCU</name>